<dbReference type="ExpressionAtlas" id="A0A2K3JR78">
    <property type="expression patterns" value="baseline"/>
</dbReference>
<dbReference type="EMBL" id="ASHM01076728">
    <property type="protein sequence ID" value="PNX57569.1"/>
    <property type="molecule type" value="Genomic_DNA"/>
</dbReference>
<proteinExistence type="predicted"/>
<comment type="caution">
    <text evidence="2">The sequence shown here is derived from an EMBL/GenBank/DDBJ whole genome shotgun (WGS) entry which is preliminary data.</text>
</comment>
<evidence type="ECO:0000313" key="3">
    <source>
        <dbReference type="EMBL" id="PNX57569.1"/>
    </source>
</evidence>
<evidence type="ECO:0000313" key="2">
    <source>
        <dbReference type="EMBL" id="PNX56541.1"/>
    </source>
</evidence>
<protein>
    <submittedName>
        <fullName evidence="2">Protein TIFY 4B-like</fullName>
    </submittedName>
</protein>
<evidence type="ECO:0000256" key="1">
    <source>
        <dbReference type="SAM" id="MobiDB-lite"/>
    </source>
</evidence>
<gene>
    <name evidence="2" type="ORF">L195_g049933</name>
    <name evidence="3" type="ORF">L195_g050468</name>
</gene>
<name>A0A2K3JR78_TRIPR</name>
<organism evidence="2 4">
    <name type="scientific">Trifolium pratense</name>
    <name type="common">Red clover</name>
    <dbReference type="NCBI Taxonomy" id="57577"/>
    <lineage>
        <taxon>Eukaryota</taxon>
        <taxon>Viridiplantae</taxon>
        <taxon>Streptophyta</taxon>
        <taxon>Embryophyta</taxon>
        <taxon>Tracheophyta</taxon>
        <taxon>Spermatophyta</taxon>
        <taxon>Magnoliopsida</taxon>
        <taxon>eudicotyledons</taxon>
        <taxon>Gunneridae</taxon>
        <taxon>Pentapetalae</taxon>
        <taxon>rosids</taxon>
        <taxon>fabids</taxon>
        <taxon>Fabales</taxon>
        <taxon>Fabaceae</taxon>
        <taxon>Papilionoideae</taxon>
        <taxon>50 kb inversion clade</taxon>
        <taxon>NPAAA clade</taxon>
        <taxon>Hologalegina</taxon>
        <taxon>IRL clade</taxon>
        <taxon>Trifolieae</taxon>
        <taxon>Trifolium</taxon>
    </lineage>
</organism>
<evidence type="ECO:0000313" key="4">
    <source>
        <dbReference type="Proteomes" id="UP000236291"/>
    </source>
</evidence>
<sequence>MRRPSWNKSQAIQQVISLKALLEPTADDLPAPVGISSAIHHHHHHHPQPPQRNLNEAPAKGADPDDTGFHAVEDLKKSTSTAAEKATETNDANVVKPSG</sequence>
<reference evidence="2 4" key="2">
    <citation type="journal article" date="2017" name="Front. Plant Sci.">
        <title>Gene Classification and Mining of Molecular Markers Useful in Red Clover (Trifolium pratense) Breeding.</title>
        <authorList>
            <person name="Istvanek J."/>
            <person name="Dluhosova J."/>
            <person name="Dluhos P."/>
            <person name="Patkova L."/>
            <person name="Nedelnik J."/>
            <person name="Repkova J."/>
        </authorList>
    </citation>
    <scope>NUCLEOTIDE SEQUENCE [LARGE SCALE GENOMIC DNA]</scope>
    <source>
        <strain evidence="4">cv. Tatra</strain>
        <tissue evidence="2">Young leaves</tissue>
    </source>
</reference>
<dbReference type="EMBL" id="ASHM01074724">
    <property type="protein sequence ID" value="PNX56541.1"/>
    <property type="molecule type" value="Genomic_DNA"/>
</dbReference>
<dbReference type="AlphaFoldDB" id="A0A2K3JR78"/>
<dbReference type="Proteomes" id="UP000236291">
    <property type="component" value="Unassembled WGS sequence"/>
</dbReference>
<dbReference type="STRING" id="57577.A0A2K3JR78"/>
<accession>A0A2K3JR78</accession>
<reference evidence="2 4" key="1">
    <citation type="journal article" date="2014" name="Am. J. Bot.">
        <title>Genome assembly and annotation for red clover (Trifolium pratense; Fabaceae).</title>
        <authorList>
            <person name="Istvanek J."/>
            <person name="Jaros M."/>
            <person name="Krenek A."/>
            <person name="Repkova J."/>
        </authorList>
    </citation>
    <scope>NUCLEOTIDE SEQUENCE [LARGE SCALE GENOMIC DNA]</scope>
    <source>
        <strain evidence="4">cv. Tatra</strain>
        <tissue evidence="2">Young leaves</tissue>
    </source>
</reference>
<feature type="region of interest" description="Disordered" evidence="1">
    <location>
        <begin position="27"/>
        <end position="99"/>
    </location>
</feature>
<feature type="compositionally biased region" description="Basic and acidic residues" evidence="1">
    <location>
        <begin position="67"/>
        <end position="77"/>
    </location>
</feature>